<reference evidence="1" key="1">
    <citation type="journal article" date="2020" name="Cell">
        <title>Large-Scale Comparative Analyses of Tick Genomes Elucidate Their Genetic Diversity and Vector Capacities.</title>
        <authorList>
            <consortium name="Tick Genome and Microbiome Consortium (TIGMIC)"/>
            <person name="Jia N."/>
            <person name="Wang J."/>
            <person name="Shi W."/>
            <person name="Du L."/>
            <person name="Sun Y."/>
            <person name="Zhan W."/>
            <person name="Jiang J.F."/>
            <person name="Wang Q."/>
            <person name="Zhang B."/>
            <person name="Ji P."/>
            <person name="Bell-Sakyi L."/>
            <person name="Cui X.M."/>
            <person name="Yuan T.T."/>
            <person name="Jiang B.G."/>
            <person name="Yang W.F."/>
            <person name="Lam T.T."/>
            <person name="Chang Q.C."/>
            <person name="Ding S.J."/>
            <person name="Wang X.J."/>
            <person name="Zhu J.G."/>
            <person name="Ruan X.D."/>
            <person name="Zhao L."/>
            <person name="Wei J.T."/>
            <person name="Ye R.Z."/>
            <person name="Que T.C."/>
            <person name="Du C.H."/>
            <person name="Zhou Y.H."/>
            <person name="Cheng J.X."/>
            <person name="Dai P.F."/>
            <person name="Guo W.B."/>
            <person name="Han X.H."/>
            <person name="Huang E.J."/>
            <person name="Li L.F."/>
            <person name="Wei W."/>
            <person name="Gao Y.C."/>
            <person name="Liu J.Z."/>
            <person name="Shao H.Z."/>
            <person name="Wang X."/>
            <person name="Wang C.C."/>
            <person name="Yang T.C."/>
            <person name="Huo Q.B."/>
            <person name="Li W."/>
            <person name="Chen H.Y."/>
            <person name="Chen S.E."/>
            <person name="Zhou L.G."/>
            <person name="Ni X.B."/>
            <person name="Tian J.H."/>
            <person name="Sheng Y."/>
            <person name="Liu T."/>
            <person name="Pan Y.S."/>
            <person name="Xia L.Y."/>
            <person name="Li J."/>
            <person name="Zhao F."/>
            <person name="Cao W.C."/>
        </authorList>
    </citation>
    <scope>NUCLEOTIDE SEQUENCE</scope>
    <source>
        <strain evidence="1">Rmic-2018</strain>
    </source>
</reference>
<dbReference type="PROSITE" id="PS51257">
    <property type="entry name" value="PROKAR_LIPOPROTEIN"/>
    <property type="match status" value="1"/>
</dbReference>
<keyword evidence="2" id="KW-1185">Reference proteome</keyword>
<protein>
    <submittedName>
        <fullName evidence="1">Uncharacterized protein</fullName>
    </submittedName>
</protein>
<dbReference type="EMBL" id="JABSTU010000011">
    <property type="protein sequence ID" value="KAH8009600.1"/>
    <property type="molecule type" value="Genomic_DNA"/>
</dbReference>
<proteinExistence type="predicted"/>
<dbReference type="Proteomes" id="UP000821866">
    <property type="component" value="Chromosome 9"/>
</dbReference>
<evidence type="ECO:0000313" key="2">
    <source>
        <dbReference type="Proteomes" id="UP000821866"/>
    </source>
</evidence>
<dbReference type="VEuPathDB" id="VectorBase:LOC119173568"/>
<evidence type="ECO:0000313" key="1">
    <source>
        <dbReference type="EMBL" id="KAH8009600.1"/>
    </source>
</evidence>
<name>A0A9J6D6C2_RHIMP</name>
<gene>
    <name evidence="1" type="ORF">HPB51_018445</name>
</gene>
<reference evidence="1" key="2">
    <citation type="submission" date="2021-09" db="EMBL/GenBank/DDBJ databases">
        <authorList>
            <person name="Jia N."/>
            <person name="Wang J."/>
            <person name="Shi W."/>
            <person name="Du L."/>
            <person name="Sun Y."/>
            <person name="Zhan W."/>
            <person name="Jiang J."/>
            <person name="Wang Q."/>
            <person name="Zhang B."/>
            <person name="Ji P."/>
            <person name="Sakyi L.B."/>
            <person name="Cui X."/>
            <person name="Yuan T."/>
            <person name="Jiang B."/>
            <person name="Yang W."/>
            <person name="Lam T.T.-Y."/>
            <person name="Chang Q."/>
            <person name="Ding S."/>
            <person name="Wang X."/>
            <person name="Zhu J."/>
            <person name="Ruan X."/>
            <person name="Zhao L."/>
            <person name="Wei J."/>
            <person name="Que T."/>
            <person name="Du C."/>
            <person name="Cheng J."/>
            <person name="Dai P."/>
            <person name="Han X."/>
            <person name="Huang E."/>
            <person name="Gao Y."/>
            <person name="Liu J."/>
            <person name="Shao H."/>
            <person name="Ye R."/>
            <person name="Li L."/>
            <person name="Wei W."/>
            <person name="Wang X."/>
            <person name="Wang C."/>
            <person name="Huo Q."/>
            <person name="Li W."/>
            <person name="Guo W."/>
            <person name="Chen H."/>
            <person name="Chen S."/>
            <person name="Zhou L."/>
            <person name="Zhou L."/>
            <person name="Ni X."/>
            <person name="Tian J."/>
            <person name="Zhou Y."/>
            <person name="Sheng Y."/>
            <person name="Liu T."/>
            <person name="Pan Y."/>
            <person name="Xia L."/>
            <person name="Li J."/>
            <person name="Zhao F."/>
            <person name="Cao W."/>
        </authorList>
    </citation>
    <scope>NUCLEOTIDE SEQUENCE</scope>
    <source>
        <strain evidence="1">Rmic-2018</strain>
        <tissue evidence="1">Larvae</tissue>
    </source>
</reference>
<dbReference type="AlphaFoldDB" id="A0A9J6D6C2"/>
<comment type="caution">
    <text evidence="1">The sequence shown here is derived from an EMBL/GenBank/DDBJ whole genome shotgun (WGS) entry which is preliminary data.</text>
</comment>
<organism evidence="1 2">
    <name type="scientific">Rhipicephalus microplus</name>
    <name type="common">Cattle tick</name>
    <name type="synonym">Boophilus microplus</name>
    <dbReference type="NCBI Taxonomy" id="6941"/>
    <lineage>
        <taxon>Eukaryota</taxon>
        <taxon>Metazoa</taxon>
        <taxon>Ecdysozoa</taxon>
        <taxon>Arthropoda</taxon>
        <taxon>Chelicerata</taxon>
        <taxon>Arachnida</taxon>
        <taxon>Acari</taxon>
        <taxon>Parasitiformes</taxon>
        <taxon>Ixodida</taxon>
        <taxon>Ixodoidea</taxon>
        <taxon>Ixodidae</taxon>
        <taxon>Rhipicephalinae</taxon>
        <taxon>Rhipicephalus</taxon>
        <taxon>Boophilus</taxon>
    </lineage>
</organism>
<accession>A0A9J6D6C2</accession>
<sequence length="117" mass="12774">MEARRDRMAAPVGQAVTSCHEVWEAKMATSSRSRRRGTVLQSQMRSLKATSNLNCATAAEADGTTRVFEIVQPEVDVAIRATLGDISRRCAARLPLYSASLRGKLSTSYRSSRSPLS</sequence>